<dbReference type="AlphaFoldDB" id="A0A4S2N7Z4"/>
<dbReference type="Gene3D" id="3.30.160.190">
    <property type="entry name" value="atu1810 like domain"/>
    <property type="match status" value="1"/>
</dbReference>
<sequence length="212" mass="23533">MSLAPITRLFAARRLPVAASVSFARYKSSTTGANNDSADQKQPTTTDEQPSKTVNAPGTLTEAQPEGPVDHSTGPYSPVASFPQPRGVDDPVDAASLSGAPVDLQSRTVRIYKPTKPATQSGNWNGRQWKMDWDVLGKGHRWENQLMGWQSSGDSMQGTHIFFKTKEDAIDFAERQGYDWFVQEPNERVFRPKSYAANFLHSPKKLKVIHTK</sequence>
<keyword evidence="12" id="KW-1185">Reference proteome</keyword>
<dbReference type="EMBL" id="ML220112">
    <property type="protein sequence ID" value="TGZ85450.1"/>
    <property type="molecule type" value="Genomic_DNA"/>
</dbReference>
<dbReference type="PANTHER" id="PTHR12219:SF8">
    <property type="entry name" value="NADH DEHYDROGENASE [UBIQUINONE] IRON-SULFUR PROTEIN 4, MITOCHONDRIAL"/>
    <property type="match status" value="1"/>
</dbReference>
<evidence type="ECO:0000313" key="12">
    <source>
        <dbReference type="Proteomes" id="UP000298138"/>
    </source>
</evidence>
<dbReference type="GO" id="GO:0022900">
    <property type="term" value="P:electron transport chain"/>
    <property type="evidence" value="ECO:0007669"/>
    <property type="project" value="InterPro"/>
</dbReference>
<comment type="function">
    <text evidence="9">Accessory subunit of the mitochondrial membrane respiratory chain NADH dehydrogenase (Complex I), that is believed not to be involved in catalysis. Complex I functions in the transfer of electrons from NADH to the respiratory chain. The immediate electron acceptor for the enzyme is believed to be ubiquinone.</text>
</comment>
<evidence type="ECO:0000256" key="8">
    <source>
        <dbReference type="ARBA" id="ARBA00023136"/>
    </source>
</evidence>
<keyword evidence="8 9" id="KW-0472">Membrane</keyword>
<evidence type="ECO:0000256" key="1">
    <source>
        <dbReference type="ARBA" id="ARBA00005882"/>
    </source>
</evidence>
<dbReference type="STRING" id="341454.A0A4S2N7Z4"/>
<accession>A0A4S2N7Z4</accession>
<dbReference type="OrthoDB" id="3089at2759"/>
<dbReference type="InterPro" id="IPR038532">
    <property type="entry name" value="NDUFS4-like_sf"/>
</dbReference>
<comment type="subcellular location">
    <subcellularLocation>
        <location evidence="9">Mitochondrion inner membrane</location>
        <topology evidence="9">Peripheral membrane protein</topology>
        <orientation evidence="9">Matrix side</orientation>
    </subcellularLocation>
</comment>
<comment type="similarity">
    <text evidence="1 9">Belongs to the complex I NDUFS4 subunit family.</text>
</comment>
<dbReference type="InParanoid" id="A0A4S2N7Z4"/>
<evidence type="ECO:0000256" key="10">
    <source>
        <dbReference type="SAM" id="MobiDB-lite"/>
    </source>
</evidence>
<evidence type="ECO:0000256" key="6">
    <source>
        <dbReference type="ARBA" id="ARBA00022982"/>
    </source>
</evidence>
<protein>
    <recommendedName>
        <fullName evidence="9">NADH dehydrogenase [ubiquinone] iron-sulfur protein 4, mitochondrial</fullName>
    </recommendedName>
</protein>
<evidence type="ECO:0000256" key="2">
    <source>
        <dbReference type="ARBA" id="ARBA00022448"/>
    </source>
</evidence>
<name>A0A4S2N7Z4_9PEZI</name>
<keyword evidence="2 9" id="KW-0813">Transport</keyword>
<organism evidence="11 12">
    <name type="scientific">Ascodesmis nigricans</name>
    <dbReference type="NCBI Taxonomy" id="341454"/>
    <lineage>
        <taxon>Eukaryota</taxon>
        <taxon>Fungi</taxon>
        <taxon>Dikarya</taxon>
        <taxon>Ascomycota</taxon>
        <taxon>Pezizomycotina</taxon>
        <taxon>Pezizomycetes</taxon>
        <taxon>Pezizales</taxon>
        <taxon>Ascodesmidaceae</taxon>
        <taxon>Ascodesmis</taxon>
    </lineage>
</organism>
<evidence type="ECO:0000256" key="4">
    <source>
        <dbReference type="ARBA" id="ARBA00022792"/>
    </source>
</evidence>
<keyword evidence="4 9" id="KW-0999">Mitochondrion inner membrane</keyword>
<feature type="compositionally biased region" description="Polar residues" evidence="10">
    <location>
        <begin position="27"/>
        <end position="62"/>
    </location>
</feature>
<gene>
    <name evidence="11" type="ORF">EX30DRAFT_301638</name>
</gene>
<evidence type="ECO:0000256" key="5">
    <source>
        <dbReference type="ARBA" id="ARBA00022946"/>
    </source>
</evidence>
<dbReference type="PANTHER" id="PTHR12219">
    <property type="entry name" value="NADH-UBIQUINONE OXIDOREDUCTASE"/>
    <property type="match status" value="1"/>
</dbReference>
<dbReference type="Pfam" id="PF04800">
    <property type="entry name" value="NDUS4"/>
    <property type="match status" value="1"/>
</dbReference>
<evidence type="ECO:0000313" key="11">
    <source>
        <dbReference type="EMBL" id="TGZ85450.1"/>
    </source>
</evidence>
<dbReference type="Proteomes" id="UP000298138">
    <property type="component" value="Unassembled WGS sequence"/>
</dbReference>
<keyword evidence="3 9" id="KW-0679">Respiratory chain</keyword>
<evidence type="ECO:0000256" key="3">
    <source>
        <dbReference type="ARBA" id="ARBA00022660"/>
    </source>
</evidence>
<keyword evidence="5 9" id="KW-0809">Transit peptide</keyword>
<keyword evidence="7 9" id="KW-0496">Mitochondrion</keyword>
<dbReference type="GO" id="GO:0005743">
    <property type="term" value="C:mitochondrial inner membrane"/>
    <property type="evidence" value="ECO:0007669"/>
    <property type="project" value="UniProtKB-SubCell"/>
</dbReference>
<reference evidence="11 12" key="1">
    <citation type="submission" date="2019-04" db="EMBL/GenBank/DDBJ databases">
        <title>Comparative genomics and transcriptomics to analyze fruiting body development in filamentous ascomycetes.</title>
        <authorList>
            <consortium name="DOE Joint Genome Institute"/>
            <person name="Lutkenhaus R."/>
            <person name="Traeger S."/>
            <person name="Breuer J."/>
            <person name="Kuo A."/>
            <person name="Lipzen A."/>
            <person name="Pangilinan J."/>
            <person name="Dilworth D."/>
            <person name="Sandor L."/>
            <person name="Poggeler S."/>
            <person name="Barry K."/>
            <person name="Grigoriev I.V."/>
            <person name="Nowrousian M."/>
        </authorList>
    </citation>
    <scope>NUCLEOTIDE SEQUENCE [LARGE SCALE GENOMIC DNA]</scope>
    <source>
        <strain evidence="11 12">CBS 389.68</strain>
    </source>
</reference>
<evidence type="ECO:0000256" key="9">
    <source>
        <dbReference type="RuleBase" id="RU367010"/>
    </source>
</evidence>
<feature type="region of interest" description="Disordered" evidence="10">
    <location>
        <begin position="25"/>
        <end position="99"/>
    </location>
</feature>
<dbReference type="InterPro" id="IPR006885">
    <property type="entry name" value="NADH_UbQ_FeS_4_mit-like"/>
</dbReference>
<evidence type="ECO:0000256" key="7">
    <source>
        <dbReference type="ARBA" id="ARBA00023128"/>
    </source>
</evidence>
<keyword evidence="6 9" id="KW-0249">Electron transport</keyword>
<dbReference type="FunFam" id="3.30.160.190:FF:000001">
    <property type="entry name" value="NADH-ubiquinone oxidoreductase 21 kDa subunit mitochondrial"/>
    <property type="match status" value="1"/>
</dbReference>
<proteinExistence type="inferred from homology"/>